<organism evidence="1 2">
    <name type="scientific">Nocardia aobensis</name>
    <dbReference type="NCBI Taxonomy" id="257277"/>
    <lineage>
        <taxon>Bacteria</taxon>
        <taxon>Bacillati</taxon>
        <taxon>Actinomycetota</taxon>
        <taxon>Actinomycetes</taxon>
        <taxon>Mycobacteriales</taxon>
        <taxon>Nocardiaceae</taxon>
        <taxon>Nocardia</taxon>
    </lineage>
</organism>
<gene>
    <name evidence="1" type="ORF">ACFYU5_18970</name>
</gene>
<accession>A0ABW6P5R5</accession>
<dbReference type="RefSeq" id="WP_387395982.1">
    <property type="nucleotide sequence ID" value="NZ_JBIAMT010000003.1"/>
</dbReference>
<comment type="caution">
    <text evidence="1">The sequence shown here is derived from an EMBL/GenBank/DDBJ whole genome shotgun (WGS) entry which is preliminary data.</text>
</comment>
<name>A0ABW6P5R5_9NOCA</name>
<evidence type="ECO:0000313" key="1">
    <source>
        <dbReference type="EMBL" id="MFF0498495.1"/>
    </source>
</evidence>
<proteinExistence type="predicted"/>
<protein>
    <submittedName>
        <fullName evidence="1">Uncharacterized protein</fullName>
    </submittedName>
</protein>
<keyword evidence="2" id="KW-1185">Reference proteome</keyword>
<dbReference type="EMBL" id="JBIAMT010000003">
    <property type="protein sequence ID" value="MFF0498495.1"/>
    <property type="molecule type" value="Genomic_DNA"/>
</dbReference>
<reference evidence="1 2" key="1">
    <citation type="submission" date="2024-10" db="EMBL/GenBank/DDBJ databases">
        <title>The Natural Products Discovery Center: Release of the First 8490 Sequenced Strains for Exploring Actinobacteria Biosynthetic Diversity.</title>
        <authorList>
            <person name="Kalkreuter E."/>
            <person name="Kautsar S.A."/>
            <person name="Yang D."/>
            <person name="Bader C.D."/>
            <person name="Teijaro C.N."/>
            <person name="Fluegel L."/>
            <person name="Davis C.M."/>
            <person name="Simpson J.R."/>
            <person name="Lauterbach L."/>
            <person name="Steele A.D."/>
            <person name="Gui C."/>
            <person name="Meng S."/>
            <person name="Li G."/>
            <person name="Viehrig K."/>
            <person name="Ye F."/>
            <person name="Su P."/>
            <person name="Kiefer A.F."/>
            <person name="Nichols A."/>
            <person name="Cepeda A.J."/>
            <person name="Yan W."/>
            <person name="Fan B."/>
            <person name="Jiang Y."/>
            <person name="Adhikari A."/>
            <person name="Zheng C.-J."/>
            <person name="Schuster L."/>
            <person name="Cowan T.M."/>
            <person name="Smanski M.J."/>
            <person name="Chevrette M.G."/>
            <person name="De Carvalho L.P.S."/>
            <person name="Shen B."/>
        </authorList>
    </citation>
    <scope>NUCLEOTIDE SEQUENCE [LARGE SCALE GENOMIC DNA]</scope>
    <source>
        <strain evidence="1 2">NPDC004119</strain>
    </source>
</reference>
<evidence type="ECO:0000313" key="2">
    <source>
        <dbReference type="Proteomes" id="UP001601442"/>
    </source>
</evidence>
<dbReference type="Proteomes" id="UP001601442">
    <property type="component" value="Unassembled WGS sequence"/>
</dbReference>
<sequence>MTTWEEVSVPKGAYIGWGKVGQTVVGKVLNFELEGGTDFNDNKCPLLELELIESADSYNKDGDQSSYPAGDLVCITAGQVSLKRALKKADPQVGDLIKIEFASTVKTKNGTVKEFEIKVARGAGGSSSKANSAPAEDIPDGFTAEEWAALSPEAKASLRKLRA</sequence>